<evidence type="ECO:0000256" key="3">
    <source>
        <dbReference type="ARBA" id="ARBA00023027"/>
    </source>
</evidence>
<dbReference type="InterPro" id="IPR006115">
    <property type="entry name" value="6PGDH_NADP-bd"/>
</dbReference>
<dbReference type="Pfam" id="PF03446">
    <property type="entry name" value="NAD_binding_2"/>
    <property type="match status" value="1"/>
</dbReference>
<dbReference type="InterPro" id="IPR029154">
    <property type="entry name" value="HIBADH-like_NADP-bd"/>
</dbReference>
<evidence type="ECO:0000256" key="2">
    <source>
        <dbReference type="ARBA" id="ARBA00023002"/>
    </source>
</evidence>
<dbReference type="EMBL" id="BAABAU010000001">
    <property type="protein sequence ID" value="GAA4265942.1"/>
    <property type="molecule type" value="Genomic_DNA"/>
</dbReference>
<evidence type="ECO:0000256" key="1">
    <source>
        <dbReference type="ARBA" id="ARBA00009080"/>
    </source>
</evidence>
<keyword evidence="2" id="KW-0560">Oxidoreductase</keyword>
<evidence type="ECO:0000259" key="4">
    <source>
        <dbReference type="Pfam" id="PF03446"/>
    </source>
</evidence>
<evidence type="ECO:0000313" key="6">
    <source>
        <dbReference type="EMBL" id="GAA4265942.1"/>
    </source>
</evidence>
<dbReference type="SUPFAM" id="SSF51735">
    <property type="entry name" value="NAD(P)-binding Rossmann-fold domains"/>
    <property type="match status" value="1"/>
</dbReference>
<protein>
    <submittedName>
        <fullName evidence="6">NAD(P)-dependent oxidoreductase</fullName>
    </submittedName>
</protein>
<dbReference type="SUPFAM" id="SSF48179">
    <property type="entry name" value="6-phosphogluconate dehydrogenase C-terminal domain-like"/>
    <property type="match status" value="1"/>
</dbReference>
<keyword evidence="3" id="KW-0520">NAD</keyword>
<reference evidence="7" key="1">
    <citation type="journal article" date="2019" name="Int. J. Syst. Evol. Microbiol.">
        <title>The Global Catalogue of Microorganisms (GCM) 10K type strain sequencing project: providing services to taxonomists for standard genome sequencing and annotation.</title>
        <authorList>
            <consortium name="The Broad Institute Genomics Platform"/>
            <consortium name="The Broad Institute Genome Sequencing Center for Infectious Disease"/>
            <person name="Wu L."/>
            <person name="Ma J."/>
        </authorList>
    </citation>
    <scope>NUCLEOTIDE SEQUENCE [LARGE SCALE GENOMIC DNA]</scope>
    <source>
        <strain evidence="7">JCM 17442</strain>
    </source>
</reference>
<sequence length="288" mass="28793">MGAPIAARLAAAGLEVAAFDPVVAPPAGVRQGRDAQDVAARADVLLTILPTTEVLRGATSGPGGALAALPGGAVWVDCTSADPRVYGALAAEAAALGLQAVAAPLAGGPADAAAGTLGFYLSGAPAAVGRIDRILSVLGRPERRLLVGSDPAAAHTAKLLANTLWFGQAVAAAEVLLLGRALGLQPGLLGGILRSSPGASAFLEHDLDALLDGDYLASFGIDRVVEELDTVAALAEAAGTPHDVTAVVAGLHRAALDAYGPVDGELLAVRLLEDRAGARLRREGSREV</sequence>
<accession>A0ABP8E162</accession>
<proteinExistence type="inferred from homology"/>
<evidence type="ECO:0000259" key="5">
    <source>
        <dbReference type="Pfam" id="PF14833"/>
    </source>
</evidence>
<keyword evidence="7" id="KW-1185">Reference proteome</keyword>
<dbReference type="PANTHER" id="PTHR43060:SF15">
    <property type="entry name" value="3-HYDROXYISOBUTYRATE DEHYDROGENASE-LIKE 1, MITOCHONDRIAL-RELATED"/>
    <property type="match status" value="1"/>
</dbReference>
<dbReference type="Gene3D" id="3.40.50.720">
    <property type="entry name" value="NAD(P)-binding Rossmann-like Domain"/>
    <property type="match status" value="1"/>
</dbReference>
<dbReference type="PANTHER" id="PTHR43060">
    <property type="entry name" value="3-HYDROXYISOBUTYRATE DEHYDROGENASE-LIKE 1, MITOCHONDRIAL-RELATED"/>
    <property type="match status" value="1"/>
</dbReference>
<dbReference type="InterPro" id="IPR008927">
    <property type="entry name" value="6-PGluconate_DH-like_C_sf"/>
</dbReference>
<dbReference type="InterPro" id="IPR013328">
    <property type="entry name" value="6PGD_dom2"/>
</dbReference>
<comment type="similarity">
    <text evidence="1">Belongs to the HIBADH-related family.</text>
</comment>
<feature type="domain" description="6-phosphogluconate dehydrogenase NADP-binding" evidence="4">
    <location>
        <begin position="1"/>
        <end position="140"/>
    </location>
</feature>
<dbReference type="Proteomes" id="UP001501594">
    <property type="component" value="Unassembled WGS sequence"/>
</dbReference>
<dbReference type="Gene3D" id="1.10.1040.10">
    <property type="entry name" value="N-(1-d-carboxylethyl)-l-norvaline Dehydrogenase, domain 2"/>
    <property type="match status" value="1"/>
</dbReference>
<gene>
    <name evidence="6" type="ORF">GCM10022256_15540</name>
</gene>
<feature type="domain" description="3-hydroxyisobutyrate dehydrogenase-like NAD-binding" evidence="5">
    <location>
        <begin position="153"/>
        <end position="270"/>
    </location>
</feature>
<evidence type="ECO:0000313" key="7">
    <source>
        <dbReference type="Proteomes" id="UP001501594"/>
    </source>
</evidence>
<organism evidence="6 7">
    <name type="scientific">Frondihabitans peucedani</name>
    <dbReference type="NCBI Taxonomy" id="598626"/>
    <lineage>
        <taxon>Bacteria</taxon>
        <taxon>Bacillati</taxon>
        <taxon>Actinomycetota</taxon>
        <taxon>Actinomycetes</taxon>
        <taxon>Micrococcales</taxon>
        <taxon>Microbacteriaceae</taxon>
        <taxon>Frondihabitans</taxon>
    </lineage>
</organism>
<dbReference type="PIRSF" id="PIRSF000103">
    <property type="entry name" value="HIBADH"/>
    <property type="match status" value="1"/>
</dbReference>
<name>A0ABP8E162_9MICO</name>
<dbReference type="InterPro" id="IPR015815">
    <property type="entry name" value="HIBADH-related"/>
</dbReference>
<comment type="caution">
    <text evidence="6">The sequence shown here is derived from an EMBL/GenBank/DDBJ whole genome shotgun (WGS) entry which is preliminary data.</text>
</comment>
<dbReference type="InterPro" id="IPR036291">
    <property type="entry name" value="NAD(P)-bd_dom_sf"/>
</dbReference>
<dbReference type="Pfam" id="PF14833">
    <property type="entry name" value="NAD_binding_11"/>
    <property type="match status" value="1"/>
</dbReference>